<keyword evidence="3" id="KW-1185">Reference proteome</keyword>
<comment type="caution">
    <text evidence="2">The sequence shown here is derived from an EMBL/GenBank/DDBJ whole genome shotgun (WGS) entry which is preliminary data.</text>
</comment>
<organism evidence="2 3">
    <name type="scientific">Meganyctiphanes norvegica</name>
    <name type="common">Northern krill</name>
    <name type="synonym">Thysanopoda norvegica</name>
    <dbReference type="NCBI Taxonomy" id="48144"/>
    <lineage>
        <taxon>Eukaryota</taxon>
        <taxon>Metazoa</taxon>
        <taxon>Ecdysozoa</taxon>
        <taxon>Arthropoda</taxon>
        <taxon>Crustacea</taxon>
        <taxon>Multicrustacea</taxon>
        <taxon>Malacostraca</taxon>
        <taxon>Eumalacostraca</taxon>
        <taxon>Eucarida</taxon>
        <taxon>Euphausiacea</taxon>
        <taxon>Euphausiidae</taxon>
        <taxon>Meganyctiphanes</taxon>
    </lineage>
</organism>
<dbReference type="Proteomes" id="UP001497623">
    <property type="component" value="Unassembled WGS sequence"/>
</dbReference>
<feature type="transmembrane region" description="Helical" evidence="1">
    <location>
        <begin position="166"/>
        <end position="192"/>
    </location>
</feature>
<accession>A0AAV2RZC3</accession>
<feature type="transmembrane region" description="Helical" evidence="1">
    <location>
        <begin position="239"/>
        <end position="264"/>
    </location>
</feature>
<proteinExistence type="predicted"/>
<feature type="non-terminal residue" evidence="2">
    <location>
        <position position="291"/>
    </location>
</feature>
<gene>
    <name evidence="2" type="ORF">MNOR_LOCUS30477</name>
</gene>
<feature type="transmembrane region" description="Helical" evidence="1">
    <location>
        <begin position="133"/>
        <end position="154"/>
    </location>
</feature>
<keyword evidence="1" id="KW-0472">Membrane</keyword>
<evidence type="ECO:0000256" key="1">
    <source>
        <dbReference type="SAM" id="Phobius"/>
    </source>
</evidence>
<dbReference type="AlphaFoldDB" id="A0AAV2RZC3"/>
<keyword evidence="1" id="KW-1133">Transmembrane helix</keyword>
<dbReference type="EMBL" id="CAXKWB010037323">
    <property type="protein sequence ID" value="CAL4149614.1"/>
    <property type="molecule type" value="Genomic_DNA"/>
</dbReference>
<sequence length="291" mass="32508">MKNEFHSQEAYTHDEGEPECAKFLVGEGSTQEDKVFTDEKEADRSIAGYKPIHPKLQNTSIKEAREESQQDCCVFCLDDGDLIHICSCSMLTHKNCALQYISFPGSMNDRCCQCREKLKYKIQDRSTPMKHKYIIAFLFLVLVYCGMVGGSAYLTYLMIPVDSMDLWLYVFVVANLSILWPLILIFLVDMGLEVCLGPRDRRRVGSSGGSCCDGSGSHCGGCYCSGGCGDCNCDGGDDCVVIVIVCCLIAALIVLIAASVYIIMSLLKYYKCFVLKSKEEIVFEHENRKRN</sequence>
<evidence type="ECO:0008006" key="4">
    <source>
        <dbReference type="Google" id="ProtNLM"/>
    </source>
</evidence>
<keyword evidence="1" id="KW-0812">Transmembrane</keyword>
<name>A0AAV2RZC3_MEGNR</name>
<evidence type="ECO:0000313" key="2">
    <source>
        <dbReference type="EMBL" id="CAL4149614.1"/>
    </source>
</evidence>
<reference evidence="2 3" key="1">
    <citation type="submission" date="2024-05" db="EMBL/GenBank/DDBJ databases">
        <authorList>
            <person name="Wallberg A."/>
        </authorList>
    </citation>
    <scope>NUCLEOTIDE SEQUENCE [LARGE SCALE GENOMIC DNA]</scope>
</reference>
<protein>
    <recommendedName>
        <fullName evidence="4">RING-CH-type domain-containing protein</fullName>
    </recommendedName>
</protein>
<evidence type="ECO:0000313" key="3">
    <source>
        <dbReference type="Proteomes" id="UP001497623"/>
    </source>
</evidence>